<organism evidence="3 4">
    <name type="scientific">Daphnia sinensis</name>
    <dbReference type="NCBI Taxonomy" id="1820382"/>
    <lineage>
        <taxon>Eukaryota</taxon>
        <taxon>Metazoa</taxon>
        <taxon>Ecdysozoa</taxon>
        <taxon>Arthropoda</taxon>
        <taxon>Crustacea</taxon>
        <taxon>Branchiopoda</taxon>
        <taxon>Diplostraca</taxon>
        <taxon>Cladocera</taxon>
        <taxon>Anomopoda</taxon>
        <taxon>Daphniidae</taxon>
        <taxon>Daphnia</taxon>
        <taxon>Daphnia similis group</taxon>
    </lineage>
</organism>
<reference evidence="3 4" key="1">
    <citation type="submission" date="2022-05" db="EMBL/GenBank/DDBJ databases">
        <title>A multi-omics perspective on studying reproductive biology in Daphnia sinensis.</title>
        <authorList>
            <person name="Jia J."/>
        </authorList>
    </citation>
    <scope>NUCLEOTIDE SEQUENCE [LARGE SCALE GENOMIC DNA]</scope>
    <source>
        <strain evidence="3 4">WSL</strain>
    </source>
</reference>
<dbReference type="SUPFAM" id="SSF56672">
    <property type="entry name" value="DNA/RNA polymerases"/>
    <property type="match status" value="1"/>
</dbReference>
<dbReference type="AlphaFoldDB" id="A0AAD5Q101"/>
<sequence>MSLVLALAKNKREEYKRRLDAEFQDHQHAFPKGKLNILKEISLSGRHFGRASTPPSTPPQCRMGSVLVRRKSGVNGSKLQHRHQLQKEWSASDANDITDITALLTFIRDQVDAAERYSRWKSETQNTLLSTQQENFVVRQCTRPCIFCGEIHFPTNCPINLKDKKAIIARQKRCVRCFSANHETGNCHTTYLCKHCQATHHTALCDRKVVKFTNTTNNAPTNVTASVSSANTYGDLMVKTATVRVVGPNGKETRAILFIDDGSHRSWVTRSISKLLNLRVVAEENIGTRVFKQRKPNPVERINAVELTIRGTWKGAPPVKITALETDYIGDTGPYSHTAFARQLWLEDEKMADDRFETNSQEKEVGILIGVDQMFEIIPNEPAIQSTCGLRAYNTKLEKAIIQQMLQCSSFSNCHTVSSYAAGCFHSQNYFTNHSENMEKGKAEESSPPQPRPTEEISSQEQHHTSKKEKRKIAKEELKRQTDFDLSLFWKLEHFAILDDCDAVEPDDTLCSFGDKITRQEDGRYCTPIPWKTDKWRLKRTPELLSAYHKEIDQLQVQNFVEEADLNYEGLHTYLPHHPVIRQDKTTTKIRPVFDGAAKSKYGPSLNDVLETGPNLNPDLLAVLMRFRLHKIAWIADIEKAFLNIALHPDDAEAIRFLWITDPQKQDSPLVHLDGMEPLYSTTDRGNEIHLPRSKTQHAELGHQRPNSPQISNKLSGPNWWRHCPGVQNPADLASRGAPAATLVHSELWWNGPSWLKEDESMWPDPIPEIEEPSVRERIEAEARSKIVTMSIASVEPATPVEWHLDRIPSWNRLLRRTAWILRVASKNRPTNATQHAGVKTTLSDLRERFWIVKGRQQTKSVWHACVKCQRLTSPPFREVAAPLPINRLKQAKAFEITGVDFAGPLYYKHPISRKKRKQLREDQPEDVEVPPTPEQEPDPEEATPSVSATDPADQEEPWTTGSGGECVGNVLHSQQPTTRAGRRTRLPKRFLSFDLGGPLTSLLLPLFLIRPSEHQFNLKETGRSRRNVTSTAALIQNAKPTFSFFGKEPLPRGGGGGGVP</sequence>
<dbReference type="GO" id="GO:0071897">
    <property type="term" value="P:DNA biosynthetic process"/>
    <property type="evidence" value="ECO:0007669"/>
    <property type="project" value="UniProtKB-ARBA"/>
</dbReference>
<name>A0AAD5Q101_9CRUS</name>
<dbReference type="InterPro" id="IPR041588">
    <property type="entry name" value="Integrase_H2C2"/>
</dbReference>
<evidence type="ECO:0000256" key="1">
    <source>
        <dbReference type="SAM" id="MobiDB-lite"/>
    </source>
</evidence>
<feature type="region of interest" description="Disordered" evidence="1">
    <location>
        <begin position="437"/>
        <end position="474"/>
    </location>
</feature>
<evidence type="ECO:0000259" key="2">
    <source>
        <dbReference type="Pfam" id="PF17921"/>
    </source>
</evidence>
<gene>
    <name evidence="3" type="ORF">GHT06_008811</name>
</gene>
<dbReference type="InterPro" id="IPR043502">
    <property type="entry name" value="DNA/RNA_pol_sf"/>
</dbReference>
<dbReference type="PANTHER" id="PTHR47331">
    <property type="entry name" value="PHD-TYPE DOMAIN-CONTAINING PROTEIN"/>
    <property type="match status" value="1"/>
</dbReference>
<dbReference type="Proteomes" id="UP000820818">
    <property type="component" value="Linkage Group LG1"/>
</dbReference>
<protein>
    <submittedName>
        <fullName evidence="3">Pao retrotransposon peptidase family protein</fullName>
    </submittedName>
</protein>
<feature type="domain" description="Integrase zinc-binding" evidence="2">
    <location>
        <begin position="835"/>
        <end position="872"/>
    </location>
</feature>
<evidence type="ECO:0000313" key="3">
    <source>
        <dbReference type="EMBL" id="KAI9565063.1"/>
    </source>
</evidence>
<dbReference type="EMBL" id="WJBH02000001">
    <property type="protein sequence ID" value="KAI9565063.1"/>
    <property type="molecule type" value="Genomic_DNA"/>
</dbReference>
<dbReference type="PANTHER" id="PTHR47331:SF5">
    <property type="entry name" value="RIBONUCLEASE H"/>
    <property type="match status" value="1"/>
</dbReference>
<accession>A0AAD5Q101</accession>
<keyword evidence="4" id="KW-1185">Reference proteome</keyword>
<comment type="caution">
    <text evidence="3">The sequence shown here is derived from an EMBL/GenBank/DDBJ whole genome shotgun (WGS) entry which is preliminary data.</text>
</comment>
<proteinExistence type="predicted"/>
<feature type="region of interest" description="Disordered" evidence="1">
    <location>
        <begin position="914"/>
        <end position="984"/>
    </location>
</feature>
<dbReference type="Pfam" id="PF17921">
    <property type="entry name" value="Integrase_H2C2"/>
    <property type="match status" value="1"/>
</dbReference>
<evidence type="ECO:0000313" key="4">
    <source>
        <dbReference type="Proteomes" id="UP000820818"/>
    </source>
</evidence>